<evidence type="ECO:0000256" key="4">
    <source>
        <dbReference type="ARBA" id="ARBA00022801"/>
    </source>
</evidence>
<dbReference type="PROSITE" id="PS51257">
    <property type="entry name" value="PROKAR_LIPOPROTEIN"/>
    <property type="match status" value="1"/>
</dbReference>
<evidence type="ECO:0000256" key="5">
    <source>
        <dbReference type="ARBA" id="ARBA00022807"/>
    </source>
</evidence>
<evidence type="ECO:0000259" key="7">
    <source>
        <dbReference type="PROSITE" id="PS51935"/>
    </source>
</evidence>
<reference evidence="9" key="2">
    <citation type="submission" date="2019-01" db="EMBL/GenBank/DDBJ databases">
        <title>Genome sequence of Desulfonema ishimotonii strain Tokyo 01.</title>
        <authorList>
            <person name="Fukui M."/>
        </authorList>
    </citation>
    <scope>NUCLEOTIDE SEQUENCE [LARGE SCALE GENOMIC DNA]</scope>
    <source>
        <strain evidence="9">Tokyo 01</strain>
    </source>
</reference>
<dbReference type="EMBL" id="BEXT01000001">
    <property type="protein sequence ID" value="GBC63255.1"/>
    <property type="molecule type" value="Genomic_DNA"/>
</dbReference>
<feature type="chain" id="PRO_5019387206" evidence="6">
    <location>
        <begin position="19"/>
        <end position="169"/>
    </location>
</feature>
<dbReference type="GO" id="GO:0006508">
    <property type="term" value="P:proteolysis"/>
    <property type="evidence" value="ECO:0007669"/>
    <property type="project" value="UniProtKB-KW"/>
</dbReference>
<keyword evidence="8" id="KW-0449">Lipoprotein</keyword>
<dbReference type="PROSITE" id="PS51935">
    <property type="entry name" value="NLPC_P60"/>
    <property type="match status" value="1"/>
</dbReference>
<dbReference type="InterPro" id="IPR000064">
    <property type="entry name" value="NLP_P60_dom"/>
</dbReference>
<feature type="domain" description="NlpC/P60" evidence="7">
    <location>
        <begin position="38"/>
        <end position="160"/>
    </location>
</feature>
<dbReference type="InterPro" id="IPR038765">
    <property type="entry name" value="Papain-like_cys_pep_sf"/>
</dbReference>
<comment type="caution">
    <text evidence="8">The sequence shown here is derived from an EMBL/GenBank/DDBJ whole genome shotgun (WGS) entry which is preliminary data.</text>
</comment>
<evidence type="ECO:0000256" key="6">
    <source>
        <dbReference type="SAM" id="SignalP"/>
    </source>
</evidence>
<name>A0A401G230_9BACT</name>
<dbReference type="Proteomes" id="UP000288096">
    <property type="component" value="Unassembled WGS sequence"/>
</dbReference>
<evidence type="ECO:0000256" key="1">
    <source>
        <dbReference type="ARBA" id="ARBA00007074"/>
    </source>
</evidence>
<dbReference type="SUPFAM" id="SSF54001">
    <property type="entry name" value="Cysteine proteinases"/>
    <property type="match status" value="1"/>
</dbReference>
<organism evidence="8 9">
    <name type="scientific">Desulfonema ishimotonii</name>
    <dbReference type="NCBI Taxonomy" id="45657"/>
    <lineage>
        <taxon>Bacteria</taxon>
        <taxon>Pseudomonadati</taxon>
        <taxon>Thermodesulfobacteriota</taxon>
        <taxon>Desulfobacteria</taxon>
        <taxon>Desulfobacterales</taxon>
        <taxon>Desulfococcaceae</taxon>
        <taxon>Desulfonema</taxon>
    </lineage>
</organism>
<dbReference type="Pfam" id="PF00877">
    <property type="entry name" value="NLPC_P60"/>
    <property type="match status" value="1"/>
</dbReference>
<evidence type="ECO:0000313" key="8">
    <source>
        <dbReference type="EMBL" id="GBC63255.1"/>
    </source>
</evidence>
<keyword evidence="5" id="KW-0788">Thiol protease</keyword>
<evidence type="ECO:0000313" key="9">
    <source>
        <dbReference type="Proteomes" id="UP000288096"/>
    </source>
</evidence>
<dbReference type="OrthoDB" id="9807055at2"/>
<keyword evidence="4" id="KW-0378">Hydrolase</keyword>
<dbReference type="PANTHER" id="PTHR47360:SF1">
    <property type="entry name" value="ENDOPEPTIDASE NLPC-RELATED"/>
    <property type="match status" value="1"/>
</dbReference>
<reference evidence="9" key="1">
    <citation type="submission" date="2017-11" db="EMBL/GenBank/DDBJ databases">
        <authorList>
            <person name="Watanabe M."/>
            <person name="Kojima H."/>
        </authorList>
    </citation>
    <scope>NUCLEOTIDE SEQUENCE [LARGE SCALE GENOMIC DNA]</scope>
    <source>
        <strain evidence="9">Tokyo 01</strain>
    </source>
</reference>
<keyword evidence="9" id="KW-1185">Reference proteome</keyword>
<keyword evidence="3 6" id="KW-0732">Signal</keyword>
<protein>
    <submittedName>
        <fullName evidence="8">Lipoprotein</fullName>
    </submittedName>
</protein>
<accession>A0A401G230</accession>
<sequence length="169" mass="18766">MGRMPKCVFLLIAVLAIAGCGTPSRPVPIKTPGPGPLTGMEKYLWDGIRGWQGVPYKWGGNSARGVDCSGLVVIVYRRLFNLQLPRTTKDQIRVGVPVSSGQLRAGDLVFFLDADNARHVGIYLRNRMFIHASKSRGGVVVSQLDAPWWRDIYRTARRVIPRYQSAVTD</sequence>
<gene>
    <name evidence="8" type="ORF">DENIS_4249</name>
</gene>
<feature type="signal peptide" evidence="6">
    <location>
        <begin position="1"/>
        <end position="18"/>
    </location>
</feature>
<proteinExistence type="inferred from homology"/>
<dbReference type="AlphaFoldDB" id="A0A401G230"/>
<evidence type="ECO:0000256" key="2">
    <source>
        <dbReference type="ARBA" id="ARBA00022670"/>
    </source>
</evidence>
<dbReference type="PANTHER" id="PTHR47360">
    <property type="entry name" value="MUREIN DD-ENDOPEPTIDASE MEPS/MUREIN LD-CARBOXYPEPTIDASE"/>
    <property type="match status" value="1"/>
</dbReference>
<dbReference type="GO" id="GO:0008234">
    <property type="term" value="F:cysteine-type peptidase activity"/>
    <property type="evidence" value="ECO:0007669"/>
    <property type="project" value="UniProtKB-KW"/>
</dbReference>
<evidence type="ECO:0000256" key="3">
    <source>
        <dbReference type="ARBA" id="ARBA00022729"/>
    </source>
</evidence>
<dbReference type="InterPro" id="IPR052062">
    <property type="entry name" value="Murein_DD/LD_carboxypeptidase"/>
</dbReference>
<keyword evidence="2" id="KW-0645">Protease</keyword>
<comment type="similarity">
    <text evidence="1">Belongs to the peptidase C40 family.</text>
</comment>
<dbReference type="Gene3D" id="3.90.1720.10">
    <property type="entry name" value="endopeptidase domain like (from Nostoc punctiforme)"/>
    <property type="match status" value="1"/>
</dbReference>